<dbReference type="Proteomes" id="UP000178815">
    <property type="component" value="Unassembled WGS sequence"/>
</dbReference>
<proteinExistence type="predicted"/>
<evidence type="ECO:0000313" key="3">
    <source>
        <dbReference type="Proteomes" id="UP000178815"/>
    </source>
</evidence>
<name>A0A1F6CGQ3_9BACT</name>
<sequence length="65" mass="7175">MPNFPFAQWNDLRCTWRHGDALALEEERERLATAVADAQNALAIFEKERLGMSGGEQAGDQKGGV</sequence>
<accession>A0A1F6CGQ3</accession>
<comment type="caution">
    <text evidence="2">The sequence shown here is derived from an EMBL/GenBank/DDBJ whole genome shotgun (WGS) entry which is preliminary data.</text>
</comment>
<keyword evidence="1" id="KW-0175">Coiled coil</keyword>
<dbReference type="AlphaFoldDB" id="A0A1F6CGQ3"/>
<evidence type="ECO:0000256" key="1">
    <source>
        <dbReference type="SAM" id="Coils"/>
    </source>
</evidence>
<feature type="coiled-coil region" evidence="1">
    <location>
        <begin position="21"/>
        <end position="48"/>
    </location>
</feature>
<organism evidence="2 3">
    <name type="scientific">Candidatus Kaiserbacteria bacterium RIFCSPHIGHO2_01_FULL_53_31</name>
    <dbReference type="NCBI Taxonomy" id="1798481"/>
    <lineage>
        <taxon>Bacteria</taxon>
        <taxon>Candidatus Kaiseribacteriota</taxon>
    </lineage>
</organism>
<dbReference type="EMBL" id="MFKU01000014">
    <property type="protein sequence ID" value="OGG48413.1"/>
    <property type="molecule type" value="Genomic_DNA"/>
</dbReference>
<gene>
    <name evidence="2" type="ORF">A2678_03195</name>
</gene>
<protein>
    <submittedName>
        <fullName evidence="2">Uncharacterized protein</fullName>
    </submittedName>
</protein>
<reference evidence="2 3" key="1">
    <citation type="journal article" date="2016" name="Nat. Commun.">
        <title>Thousands of microbial genomes shed light on interconnected biogeochemical processes in an aquifer system.</title>
        <authorList>
            <person name="Anantharaman K."/>
            <person name="Brown C.T."/>
            <person name="Hug L.A."/>
            <person name="Sharon I."/>
            <person name="Castelle C.J."/>
            <person name="Probst A.J."/>
            <person name="Thomas B.C."/>
            <person name="Singh A."/>
            <person name="Wilkins M.J."/>
            <person name="Karaoz U."/>
            <person name="Brodie E.L."/>
            <person name="Williams K.H."/>
            <person name="Hubbard S.S."/>
            <person name="Banfield J.F."/>
        </authorList>
    </citation>
    <scope>NUCLEOTIDE SEQUENCE [LARGE SCALE GENOMIC DNA]</scope>
</reference>
<evidence type="ECO:0000313" key="2">
    <source>
        <dbReference type="EMBL" id="OGG48413.1"/>
    </source>
</evidence>